<evidence type="ECO:0000259" key="1">
    <source>
        <dbReference type="Pfam" id="PF01796"/>
    </source>
</evidence>
<reference evidence="2 3" key="1">
    <citation type="submission" date="2023-10" db="EMBL/GenBank/DDBJ databases">
        <title>Development of a sustainable strategy for remediation of hydrocarbon-contaminated territories based on the waste exchange concept.</title>
        <authorList>
            <person name="Krivoruchko A."/>
        </authorList>
    </citation>
    <scope>NUCLEOTIDE SEQUENCE [LARGE SCALE GENOMIC DNA]</scope>
    <source>
        <strain evidence="2 3">IEGM 1203</strain>
    </source>
</reference>
<proteinExistence type="predicted"/>
<dbReference type="InterPro" id="IPR012340">
    <property type="entry name" value="NA-bd_OB-fold"/>
</dbReference>
<gene>
    <name evidence="2" type="ORF">R3Q16_34675</name>
</gene>
<dbReference type="PANTHER" id="PTHR34075:SF5">
    <property type="entry name" value="BLR3430 PROTEIN"/>
    <property type="match status" value="1"/>
</dbReference>
<dbReference type="InterPro" id="IPR002878">
    <property type="entry name" value="ChsH2_C"/>
</dbReference>
<dbReference type="Proteomes" id="UP001185927">
    <property type="component" value="Unassembled WGS sequence"/>
</dbReference>
<comment type="caution">
    <text evidence="2">The sequence shown here is derived from an EMBL/GenBank/DDBJ whole genome shotgun (WGS) entry which is preliminary data.</text>
</comment>
<dbReference type="PANTHER" id="PTHR34075">
    <property type="entry name" value="BLR3430 PROTEIN"/>
    <property type="match status" value="1"/>
</dbReference>
<dbReference type="SUPFAM" id="SSF50249">
    <property type="entry name" value="Nucleic acid-binding proteins"/>
    <property type="match status" value="1"/>
</dbReference>
<evidence type="ECO:0000313" key="2">
    <source>
        <dbReference type="EMBL" id="MDV6271733.1"/>
    </source>
</evidence>
<evidence type="ECO:0000313" key="3">
    <source>
        <dbReference type="Proteomes" id="UP001185927"/>
    </source>
</evidence>
<sequence length="126" mass="13542">MIVREPGQLPALSGSRCPSCGDVRIPQRAVCCNHTVKTEPISLSGAGKIYEAVHIFLPPKGFDEPFWAGFIDLEEGPRFFAQIACAPDEGDPQHGEEVEMVIESIGSGEGQVLAPVFRRVGSHVAV</sequence>
<dbReference type="Pfam" id="PF01796">
    <property type="entry name" value="OB_ChsH2_C"/>
    <property type="match status" value="1"/>
</dbReference>
<organism evidence="2 3">
    <name type="scientific">Rhodococcus globerulus</name>
    <dbReference type="NCBI Taxonomy" id="33008"/>
    <lineage>
        <taxon>Bacteria</taxon>
        <taxon>Bacillati</taxon>
        <taxon>Actinomycetota</taxon>
        <taxon>Actinomycetes</taxon>
        <taxon>Mycobacteriales</taxon>
        <taxon>Nocardiaceae</taxon>
        <taxon>Rhodococcus</taxon>
    </lineage>
</organism>
<keyword evidence="3" id="KW-1185">Reference proteome</keyword>
<dbReference type="InterPro" id="IPR052513">
    <property type="entry name" value="Thioester_dehydratase-like"/>
</dbReference>
<accession>A0ABU4C6A2</accession>
<protein>
    <submittedName>
        <fullName evidence="2">OB-fold domain-containing protein</fullName>
    </submittedName>
</protein>
<dbReference type="EMBL" id="JAWLKB010000073">
    <property type="protein sequence ID" value="MDV6271733.1"/>
    <property type="molecule type" value="Genomic_DNA"/>
</dbReference>
<feature type="domain" description="ChsH2 C-terminal OB-fold" evidence="1">
    <location>
        <begin position="43"/>
        <end position="102"/>
    </location>
</feature>
<name>A0ABU4C6A2_RHOGO</name>